<sequence>MVSGTSAEKLRVSAPAESLPVSAAPHSETVTAADAVNETGSAGEKITPEQVDGAEVVGRIVQSDILRGPNGEIYPTAEELLTLRPVRGKIGWVIYTIAIVEMVERFSYYGTTTIFTNFIQFPRPEGSPSGAGYEGQSGAMGMGQQASTGLTLFHSFWAYLMPLLGGYLSDTYWGKYKTINVGILSATFGHVLIVISAIPAVLDNQRGSLGTFIIGLLFFGVGVGFFKSNISPLIAEQYEAKAPRATVETLPSGERVIVDPHKTYAIIYMRYYFFINVGVLFGQVTMVYAEKYVGFWLAFLLPTILFFLCPIVMVICRNKYIRNPPTGSVASKATGLWALAMKKHWSWSPVRTVRNMRSGDFWEAVKPSRLGDSKPKWMTFDDNWVDEVRRGFKACTVFIFYPIFWLPYNQLYNNLTSQAATLRLDGFPNDLVNNLDPIALIVFIPLFDKFFYPWMDRARIRVTPIRKIAVGFIMAVLAMIVAALIQHYIYVQSPCGKNASSCDTPPDISVWVQTPAYVLIAFSEIGASITGLEYAFTKAPKNMRGLVTGMFWFAQAFSAAVAQAFVPFAEDPLLVWLYTTIAIITTIGGIGFWFTFRNLDREEEELNALPDSVFVGKQNMDIIDVEAARAAEMEQQKLRHIQGLDKRLQGVSA</sequence>
<dbReference type="InterPro" id="IPR000109">
    <property type="entry name" value="POT_fam"/>
</dbReference>
<dbReference type="GeneID" id="19324107"/>
<protein>
    <submittedName>
        <fullName evidence="8">Putative peptide transporter ptr2-a protein</fullName>
    </submittedName>
</protein>
<gene>
    <name evidence="8" type="ORF">UCRPA7_3730</name>
</gene>
<proteinExistence type="inferred from homology"/>
<dbReference type="HOGENOM" id="CLU_004790_4_1_1"/>
<evidence type="ECO:0000256" key="3">
    <source>
        <dbReference type="ARBA" id="ARBA00022448"/>
    </source>
</evidence>
<name>R8BNG5_PHAM7</name>
<comment type="subcellular location">
    <subcellularLocation>
        <location evidence="1">Membrane</location>
        <topology evidence="1">Multi-pass membrane protein</topology>
    </subcellularLocation>
</comment>
<keyword evidence="4 7" id="KW-0812">Transmembrane</keyword>
<feature type="transmembrane region" description="Helical" evidence="7">
    <location>
        <begin position="510"/>
        <end position="534"/>
    </location>
</feature>
<dbReference type="KEGG" id="tmn:UCRPA7_3730"/>
<feature type="transmembrane region" description="Helical" evidence="7">
    <location>
        <begin position="150"/>
        <end position="169"/>
    </location>
</feature>
<dbReference type="Gene3D" id="1.20.1250.20">
    <property type="entry name" value="MFS general substrate transporter like domains"/>
    <property type="match status" value="1"/>
</dbReference>
<dbReference type="RefSeq" id="XP_007914535.1">
    <property type="nucleotide sequence ID" value="XM_007916344.1"/>
</dbReference>
<dbReference type="InterPro" id="IPR036259">
    <property type="entry name" value="MFS_trans_sf"/>
</dbReference>
<feature type="transmembrane region" description="Helical" evidence="7">
    <location>
        <begin position="575"/>
        <end position="596"/>
    </location>
</feature>
<feature type="transmembrane region" description="Helical" evidence="7">
    <location>
        <begin position="208"/>
        <end position="226"/>
    </location>
</feature>
<dbReference type="EMBL" id="KB933061">
    <property type="protein sequence ID" value="EOO00835.1"/>
    <property type="molecule type" value="Genomic_DNA"/>
</dbReference>
<feature type="transmembrane region" description="Helical" evidence="7">
    <location>
        <begin position="271"/>
        <end position="289"/>
    </location>
</feature>
<dbReference type="GO" id="GO:0005886">
    <property type="term" value="C:plasma membrane"/>
    <property type="evidence" value="ECO:0007669"/>
    <property type="project" value="UniProtKB-ARBA"/>
</dbReference>
<evidence type="ECO:0000256" key="6">
    <source>
        <dbReference type="ARBA" id="ARBA00023136"/>
    </source>
</evidence>
<keyword evidence="3" id="KW-0813">Transport</keyword>
<accession>R8BNG5</accession>
<evidence type="ECO:0000256" key="5">
    <source>
        <dbReference type="ARBA" id="ARBA00022989"/>
    </source>
</evidence>
<evidence type="ECO:0000313" key="9">
    <source>
        <dbReference type="Proteomes" id="UP000014074"/>
    </source>
</evidence>
<feature type="transmembrane region" description="Helical" evidence="7">
    <location>
        <begin position="468"/>
        <end position="490"/>
    </location>
</feature>
<evidence type="ECO:0000256" key="1">
    <source>
        <dbReference type="ARBA" id="ARBA00004141"/>
    </source>
</evidence>
<comment type="similarity">
    <text evidence="2">Belongs to the major facilitator superfamily. Proton-dependent oligopeptide transporter (POT/PTR) (TC 2.A.17) family.</text>
</comment>
<dbReference type="SUPFAM" id="SSF103473">
    <property type="entry name" value="MFS general substrate transporter"/>
    <property type="match status" value="1"/>
</dbReference>
<dbReference type="PANTHER" id="PTHR11654">
    <property type="entry name" value="OLIGOPEPTIDE TRANSPORTER-RELATED"/>
    <property type="match status" value="1"/>
</dbReference>
<feature type="transmembrane region" description="Helical" evidence="7">
    <location>
        <begin position="391"/>
        <end position="411"/>
    </location>
</feature>
<evidence type="ECO:0000256" key="2">
    <source>
        <dbReference type="ARBA" id="ARBA00005982"/>
    </source>
</evidence>
<dbReference type="GO" id="GO:0071916">
    <property type="term" value="F:dipeptide transmembrane transporter activity"/>
    <property type="evidence" value="ECO:0007669"/>
    <property type="project" value="UniProtKB-ARBA"/>
</dbReference>
<dbReference type="Pfam" id="PF00854">
    <property type="entry name" value="PTR2"/>
    <property type="match status" value="1"/>
</dbReference>
<dbReference type="Proteomes" id="UP000014074">
    <property type="component" value="Unassembled WGS sequence"/>
</dbReference>
<feature type="transmembrane region" description="Helical" evidence="7">
    <location>
        <begin position="181"/>
        <end position="202"/>
    </location>
</feature>
<keyword evidence="5 7" id="KW-1133">Transmembrane helix</keyword>
<dbReference type="AlphaFoldDB" id="R8BNG5"/>
<reference evidence="9" key="1">
    <citation type="journal article" date="2013" name="Genome Announc.">
        <title>Draft genome sequence of the ascomycete Phaeoacremonium aleophilum strain UCR-PA7, a causal agent of the esca disease complex in grapevines.</title>
        <authorList>
            <person name="Blanco-Ulate B."/>
            <person name="Rolshausen P."/>
            <person name="Cantu D."/>
        </authorList>
    </citation>
    <scope>NUCLEOTIDE SEQUENCE [LARGE SCALE GENOMIC DNA]</scope>
    <source>
        <strain evidence="9">UCR-PA7</strain>
    </source>
</reference>
<evidence type="ECO:0000256" key="4">
    <source>
        <dbReference type="ARBA" id="ARBA00022692"/>
    </source>
</evidence>
<organism evidence="8 9">
    <name type="scientific">Phaeoacremonium minimum (strain UCR-PA7)</name>
    <name type="common">Esca disease fungus</name>
    <name type="synonym">Togninia minima</name>
    <dbReference type="NCBI Taxonomy" id="1286976"/>
    <lineage>
        <taxon>Eukaryota</taxon>
        <taxon>Fungi</taxon>
        <taxon>Dikarya</taxon>
        <taxon>Ascomycota</taxon>
        <taxon>Pezizomycotina</taxon>
        <taxon>Sordariomycetes</taxon>
        <taxon>Sordariomycetidae</taxon>
        <taxon>Togniniales</taxon>
        <taxon>Togniniaceae</taxon>
        <taxon>Phaeoacremonium</taxon>
    </lineage>
</organism>
<dbReference type="eggNOG" id="KOG1237">
    <property type="taxonomic scope" value="Eukaryota"/>
</dbReference>
<evidence type="ECO:0000256" key="7">
    <source>
        <dbReference type="SAM" id="Phobius"/>
    </source>
</evidence>
<keyword evidence="6 7" id="KW-0472">Membrane</keyword>
<keyword evidence="9" id="KW-1185">Reference proteome</keyword>
<evidence type="ECO:0000313" key="8">
    <source>
        <dbReference type="EMBL" id="EOO00835.1"/>
    </source>
</evidence>
<dbReference type="OrthoDB" id="8904098at2759"/>
<feature type="transmembrane region" description="Helical" evidence="7">
    <location>
        <begin position="295"/>
        <end position="316"/>
    </location>
</feature>
<dbReference type="FunFam" id="1.20.1250.20:FF:000085">
    <property type="entry name" value="MFS peptide transporter Ptr2"/>
    <property type="match status" value="1"/>
</dbReference>
<feature type="transmembrane region" description="Helical" evidence="7">
    <location>
        <begin position="546"/>
        <end position="569"/>
    </location>
</feature>